<dbReference type="EMBL" id="JAIQCV010000001">
    <property type="protein sequence ID" value="KAH1130333.1"/>
    <property type="molecule type" value="Genomic_DNA"/>
</dbReference>
<accession>A0A9D3WKV6</accession>
<dbReference type="AlphaFoldDB" id="A0A9D3WKV6"/>
<keyword evidence="2" id="KW-1185">Reference proteome</keyword>
<sequence>MTWLKGFAYSLHDYKFHLLHVPSMMLVIKFSSQIEMVRENFAFDLRNYYSMISFKGFELWNLVFQDYNFQMLCDSGLMPSMKVSIHHEKVWPNHVFDSGIVSFAKFLYVISGNSADLIISSAANLFHFCVGDNLKWYPSKKGGYANNLLPLRTIGNDFFRFMNKGVRDDEKFFVSKWPYLRTNHLKEGGYDAIPRVA</sequence>
<gene>
    <name evidence="1" type="ORF">J1N35_001711</name>
</gene>
<comment type="caution">
    <text evidence="1">The sequence shown here is derived from an EMBL/GenBank/DDBJ whole genome shotgun (WGS) entry which is preliminary data.</text>
</comment>
<reference evidence="1 2" key="1">
    <citation type="journal article" date="2021" name="Plant Biotechnol. J.">
        <title>Multi-omics assisted identification of the key and species-specific regulatory components of drought-tolerant mechanisms in Gossypium stocksii.</title>
        <authorList>
            <person name="Yu D."/>
            <person name="Ke L."/>
            <person name="Zhang D."/>
            <person name="Wu Y."/>
            <person name="Sun Y."/>
            <person name="Mei J."/>
            <person name="Sun J."/>
            <person name="Sun Y."/>
        </authorList>
    </citation>
    <scope>NUCLEOTIDE SEQUENCE [LARGE SCALE GENOMIC DNA]</scope>
    <source>
        <strain evidence="2">cv. E1</strain>
        <tissue evidence="1">Leaf</tissue>
    </source>
</reference>
<name>A0A9D3WKV6_9ROSI</name>
<evidence type="ECO:0000313" key="2">
    <source>
        <dbReference type="Proteomes" id="UP000828251"/>
    </source>
</evidence>
<organism evidence="1 2">
    <name type="scientific">Gossypium stocksii</name>
    <dbReference type="NCBI Taxonomy" id="47602"/>
    <lineage>
        <taxon>Eukaryota</taxon>
        <taxon>Viridiplantae</taxon>
        <taxon>Streptophyta</taxon>
        <taxon>Embryophyta</taxon>
        <taxon>Tracheophyta</taxon>
        <taxon>Spermatophyta</taxon>
        <taxon>Magnoliopsida</taxon>
        <taxon>eudicotyledons</taxon>
        <taxon>Gunneridae</taxon>
        <taxon>Pentapetalae</taxon>
        <taxon>rosids</taxon>
        <taxon>malvids</taxon>
        <taxon>Malvales</taxon>
        <taxon>Malvaceae</taxon>
        <taxon>Malvoideae</taxon>
        <taxon>Gossypium</taxon>
    </lineage>
</organism>
<proteinExistence type="predicted"/>
<dbReference type="Proteomes" id="UP000828251">
    <property type="component" value="Unassembled WGS sequence"/>
</dbReference>
<protein>
    <submittedName>
        <fullName evidence="1">Uncharacterized protein</fullName>
    </submittedName>
</protein>
<evidence type="ECO:0000313" key="1">
    <source>
        <dbReference type="EMBL" id="KAH1130333.1"/>
    </source>
</evidence>